<protein>
    <recommendedName>
        <fullName evidence="1">Glycosyl transferase family 1 domain-containing protein</fullName>
    </recommendedName>
</protein>
<evidence type="ECO:0000313" key="2">
    <source>
        <dbReference type="EMBL" id="OZS76956.1"/>
    </source>
</evidence>
<dbReference type="RefSeq" id="WP_094944442.1">
    <property type="nucleotide sequence ID" value="NZ_NOKQ01000315.1"/>
</dbReference>
<dbReference type="PANTHER" id="PTHR12526:SF630">
    <property type="entry name" value="GLYCOSYLTRANSFERASE"/>
    <property type="match status" value="1"/>
</dbReference>
<comment type="caution">
    <text evidence="2">The sequence shown here is derived from an EMBL/GenBank/DDBJ whole genome shotgun (WGS) entry which is preliminary data.</text>
</comment>
<keyword evidence="3" id="KW-1185">Reference proteome</keyword>
<proteinExistence type="predicted"/>
<dbReference type="PANTHER" id="PTHR12526">
    <property type="entry name" value="GLYCOSYLTRANSFERASE"/>
    <property type="match status" value="1"/>
</dbReference>
<gene>
    <name evidence="2" type="ORF">CF394_13985</name>
</gene>
<feature type="domain" description="Glycosyl transferase family 1" evidence="1">
    <location>
        <begin position="209"/>
        <end position="371"/>
    </location>
</feature>
<name>A0A264W040_9BACL</name>
<dbReference type="OrthoDB" id="2517905at2"/>
<reference evidence="2 3" key="1">
    <citation type="submission" date="2017-07" db="EMBL/GenBank/DDBJ databases">
        <title>Tetzosporium hominis gen.nov. sp.nov.</title>
        <authorList>
            <person name="Tetz G."/>
            <person name="Tetz V."/>
        </authorList>
    </citation>
    <scope>NUCLEOTIDE SEQUENCE [LARGE SCALE GENOMIC DNA]</scope>
    <source>
        <strain evidence="2 3">VT-49</strain>
    </source>
</reference>
<dbReference type="EMBL" id="NOKQ01000315">
    <property type="protein sequence ID" value="OZS76956.1"/>
    <property type="molecule type" value="Genomic_DNA"/>
</dbReference>
<sequence>MKKEKIIIMFTYSPFPFGEATSNRILSLALGFQDSGYKVIVLCNGSERIVDYNEKKKVYMYKGIEYRNFERKTSSRILRVINRNNINKIIEKKISKDELNRTEIVYATYRNYSFILHYMLKKHFKIPAVVDVTEWHSSDQYKFRKFSLAYLLHDMKIRILIPKAKNIICITTFLENYFKAKLCNTIVIPPQIDINSFQEHKLPLLPNLKLFYAGTSAKKDYLDVALEGLCELSQEELKQIKCTLVGQNINDFKKQFARSNYYINTLKDSLEILDRLPKAEIDKKLSEEHFLILMRPYSRYSKAGFPSKVPEALAAGVPIITNLTSDLGLYIKDGINGLIVSDFSSDAFASTVRKALLIQNTEYKMMSQNAVKTAEEHFNYDVYTKRIKNFFDLCQL</sequence>
<dbReference type="InterPro" id="IPR001296">
    <property type="entry name" value="Glyco_trans_1"/>
</dbReference>
<dbReference type="GO" id="GO:0016757">
    <property type="term" value="F:glycosyltransferase activity"/>
    <property type="evidence" value="ECO:0007669"/>
    <property type="project" value="InterPro"/>
</dbReference>
<dbReference type="SUPFAM" id="SSF53756">
    <property type="entry name" value="UDP-Glycosyltransferase/glycogen phosphorylase"/>
    <property type="match status" value="1"/>
</dbReference>
<evidence type="ECO:0000313" key="3">
    <source>
        <dbReference type="Proteomes" id="UP000217065"/>
    </source>
</evidence>
<dbReference type="AlphaFoldDB" id="A0A264W040"/>
<dbReference type="Gene3D" id="3.40.50.2000">
    <property type="entry name" value="Glycogen Phosphorylase B"/>
    <property type="match status" value="2"/>
</dbReference>
<evidence type="ECO:0000259" key="1">
    <source>
        <dbReference type="Pfam" id="PF00534"/>
    </source>
</evidence>
<organism evidence="2 3">
    <name type="scientific">Tetzosporium hominis</name>
    <dbReference type="NCBI Taxonomy" id="2020506"/>
    <lineage>
        <taxon>Bacteria</taxon>
        <taxon>Bacillati</taxon>
        <taxon>Bacillota</taxon>
        <taxon>Bacilli</taxon>
        <taxon>Bacillales</taxon>
        <taxon>Caryophanaceae</taxon>
        <taxon>Tetzosporium</taxon>
    </lineage>
</organism>
<accession>A0A264W040</accession>
<dbReference type="Pfam" id="PF00534">
    <property type="entry name" value="Glycos_transf_1"/>
    <property type="match status" value="1"/>
</dbReference>
<dbReference type="Proteomes" id="UP000217065">
    <property type="component" value="Unassembled WGS sequence"/>
</dbReference>